<sequence>MSSLEKIAARCGELDQLVEALAKKLAEADAEREELVVAEQVLRRLYEQEAEAATAEQNAGTPRLVQVAGRSVLKVPHRSEVADASALPVDYQRMLQIVKAAGGPVMVKEVGAELGIDASVPT</sequence>
<evidence type="ECO:0000256" key="1">
    <source>
        <dbReference type="SAM" id="Coils"/>
    </source>
</evidence>
<dbReference type="KEGG" id="salf:SMD44_07756"/>
<gene>
    <name evidence="2" type="ORF">SMD44_07756</name>
</gene>
<name>A0A1Z1WPE4_9ACTN</name>
<reference evidence="2 3" key="1">
    <citation type="submission" date="2017-05" db="EMBL/GenBank/DDBJ databases">
        <title>Streptomyces alboflavus Genome sequencing and assembly.</title>
        <authorList>
            <person name="Wang Y."/>
            <person name="Du B."/>
            <person name="Ding Y."/>
            <person name="Liu H."/>
            <person name="Hou Q."/>
            <person name="Liu K."/>
            <person name="Wang C."/>
            <person name="Yao L."/>
        </authorList>
    </citation>
    <scope>NUCLEOTIDE SEQUENCE [LARGE SCALE GENOMIC DNA]</scope>
    <source>
        <strain evidence="2 3">MDJK44</strain>
    </source>
</reference>
<evidence type="ECO:0000313" key="2">
    <source>
        <dbReference type="EMBL" id="ARX88269.1"/>
    </source>
</evidence>
<evidence type="ECO:0000313" key="3">
    <source>
        <dbReference type="Proteomes" id="UP000195880"/>
    </source>
</evidence>
<dbReference type="AlphaFoldDB" id="A0A1Z1WPE4"/>
<keyword evidence="1" id="KW-0175">Coiled coil</keyword>
<protein>
    <submittedName>
        <fullName evidence="2">Uncharacterized protein</fullName>
    </submittedName>
</protein>
<keyword evidence="3" id="KW-1185">Reference proteome</keyword>
<feature type="coiled-coil region" evidence="1">
    <location>
        <begin position="11"/>
        <end position="58"/>
    </location>
</feature>
<organism evidence="2 3">
    <name type="scientific">Streptomyces alboflavus</name>
    <dbReference type="NCBI Taxonomy" id="67267"/>
    <lineage>
        <taxon>Bacteria</taxon>
        <taxon>Bacillati</taxon>
        <taxon>Actinomycetota</taxon>
        <taxon>Actinomycetes</taxon>
        <taxon>Kitasatosporales</taxon>
        <taxon>Streptomycetaceae</taxon>
        <taxon>Streptomyces</taxon>
    </lineage>
</organism>
<dbReference type="Proteomes" id="UP000195880">
    <property type="component" value="Chromosome"/>
</dbReference>
<dbReference type="EMBL" id="CP021748">
    <property type="protein sequence ID" value="ARX88269.1"/>
    <property type="molecule type" value="Genomic_DNA"/>
</dbReference>
<accession>A0A1Z1WPE4</accession>
<dbReference type="RefSeq" id="WP_193560615.1">
    <property type="nucleotide sequence ID" value="NZ_CP021748.1"/>
</dbReference>
<proteinExistence type="predicted"/>